<accession>B9SDK0</accession>
<dbReference type="AlphaFoldDB" id="B9SDK0"/>
<evidence type="ECO:0000313" key="2">
    <source>
        <dbReference type="Proteomes" id="UP000008311"/>
    </source>
</evidence>
<dbReference type="InParanoid" id="B9SDK0"/>
<keyword evidence="2" id="KW-1185">Reference proteome</keyword>
<organism evidence="1 2">
    <name type="scientific">Ricinus communis</name>
    <name type="common">Castor bean</name>
    <dbReference type="NCBI Taxonomy" id="3988"/>
    <lineage>
        <taxon>Eukaryota</taxon>
        <taxon>Viridiplantae</taxon>
        <taxon>Streptophyta</taxon>
        <taxon>Embryophyta</taxon>
        <taxon>Tracheophyta</taxon>
        <taxon>Spermatophyta</taxon>
        <taxon>Magnoliopsida</taxon>
        <taxon>eudicotyledons</taxon>
        <taxon>Gunneridae</taxon>
        <taxon>Pentapetalae</taxon>
        <taxon>rosids</taxon>
        <taxon>fabids</taxon>
        <taxon>Malpighiales</taxon>
        <taxon>Euphorbiaceae</taxon>
        <taxon>Acalyphoideae</taxon>
        <taxon>Acalypheae</taxon>
        <taxon>Ricinus</taxon>
    </lineage>
</organism>
<protein>
    <submittedName>
        <fullName evidence="1">Uncharacterized protein</fullName>
    </submittedName>
</protein>
<sequence>MDNHNFRCYHHHHHHHCRPNPHLHHILPTFPGPLCNSIINITTITISVPILLKVSIDNHHHHLTLPLVS</sequence>
<dbReference type="EMBL" id="EQ973928">
    <property type="protein sequence ID" value="EEF38279.1"/>
    <property type="molecule type" value="Genomic_DNA"/>
</dbReference>
<reference evidence="2" key="1">
    <citation type="journal article" date="2010" name="Nat. Biotechnol.">
        <title>Draft genome sequence of the oilseed species Ricinus communis.</title>
        <authorList>
            <person name="Chan A.P."/>
            <person name="Crabtree J."/>
            <person name="Zhao Q."/>
            <person name="Lorenzi H."/>
            <person name="Orvis J."/>
            <person name="Puiu D."/>
            <person name="Melake-Berhan A."/>
            <person name="Jones K.M."/>
            <person name="Redman J."/>
            <person name="Chen G."/>
            <person name="Cahoon E.B."/>
            <person name="Gedil M."/>
            <person name="Stanke M."/>
            <person name="Haas B.J."/>
            <person name="Wortman J.R."/>
            <person name="Fraser-Liggett C.M."/>
            <person name="Ravel J."/>
            <person name="Rabinowicz P.D."/>
        </authorList>
    </citation>
    <scope>NUCLEOTIDE SEQUENCE [LARGE SCALE GENOMIC DNA]</scope>
    <source>
        <strain evidence="2">cv. Hale</strain>
    </source>
</reference>
<proteinExistence type="predicted"/>
<dbReference type="Proteomes" id="UP000008311">
    <property type="component" value="Unassembled WGS sequence"/>
</dbReference>
<evidence type="ECO:0000313" key="1">
    <source>
        <dbReference type="EMBL" id="EEF38279.1"/>
    </source>
</evidence>
<name>B9SDK0_RICCO</name>
<gene>
    <name evidence="1" type="ORF">RCOM_0420250</name>
</gene>